<dbReference type="InterPro" id="IPR039421">
    <property type="entry name" value="Type_1_exporter"/>
</dbReference>
<feature type="transmembrane region" description="Helical" evidence="5">
    <location>
        <begin position="6"/>
        <end position="29"/>
    </location>
</feature>
<protein>
    <submittedName>
        <fullName evidence="7">ABC transporter ATP-binding protein</fullName>
    </submittedName>
</protein>
<evidence type="ECO:0000256" key="3">
    <source>
        <dbReference type="ARBA" id="ARBA00022989"/>
    </source>
</evidence>
<dbReference type="AlphaFoldDB" id="A0A9X9F3X9"/>
<name>A0A9X9F3X9_BACCE</name>
<dbReference type="SUPFAM" id="SSF90123">
    <property type="entry name" value="ABC transporter transmembrane region"/>
    <property type="match status" value="1"/>
</dbReference>
<keyword evidence="7" id="KW-0067">ATP-binding</keyword>
<accession>A0A9X9F3X9</accession>
<comment type="caution">
    <text evidence="7">The sequence shown here is derived from an EMBL/GenBank/DDBJ whole genome shotgun (WGS) entry which is preliminary data.</text>
</comment>
<dbReference type="Gene3D" id="1.20.1560.10">
    <property type="entry name" value="ABC transporter type 1, transmembrane domain"/>
    <property type="match status" value="1"/>
</dbReference>
<dbReference type="GO" id="GO:0005524">
    <property type="term" value="F:ATP binding"/>
    <property type="evidence" value="ECO:0007669"/>
    <property type="project" value="UniProtKB-KW"/>
</dbReference>
<feature type="non-terminal residue" evidence="7">
    <location>
        <position position="1"/>
    </location>
</feature>
<dbReference type="PROSITE" id="PS50929">
    <property type="entry name" value="ABC_TM1F"/>
    <property type="match status" value="1"/>
</dbReference>
<proteinExistence type="predicted"/>
<evidence type="ECO:0000313" key="8">
    <source>
        <dbReference type="Proteomes" id="UP000308444"/>
    </source>
</evidence>
<dbReference type="GO" id="GO:0005886">
    <property type="term" value="C:plasma membrane"/>
    <property type="evidence" value="ECO:0007669"/>
    <property type="project" value="UniProtKB-SubCell"/>
</dbReference>
<dbReference type="InterPro" id="IPR036640">
    <property type="entry name" value="ABC1_TM_sf"/>
</dbReference>
<comment type="subcellular location">
    <subcellularLocation>
        <location evidence="1">Cell membrane</location>
        <topology evidence="1">Multi-pass membrane protein</topology>
    </subcellularLocation>
</comment>
<dbReference type="Gene3D" id="3.40.50.300">
    <property type="entry name" value="P-loop containing nucleotide triphosphate hydrolases"/>
    <property type="match status" value="1"/>
</dbReference>
<dbReference type="InterPro" id="IPR011527">
    <property type="entry name" value="ABC1_TM_dom"/>
</dbReference>
<evidence type="ECO:0000313" key="7">
    <source>
        <dbReference type="EMBL" id="TKI96304.1"/>
    </source>
</evidence>
<keyword evidence="4 5" id="KW-0472">Membrane</keyword>
<dbReference type="EMBL" id="SZOH01002198">
    <property type="protein sequence ID" value="TKI96304.1"/>
    <property type="molecule type" value="Genomic_DNA"/>
</dbReference>
<dbReference type="PANTHER" id="PTHR43394">
    <property type="entry name" value="ATP-DEPENDENT PERMEASE MDL1, MITOCHONDRIAL"/>
    <property type="match status" value="1"/>
</dbReference>
<feature type="domain" description="ABC transmembrane type-1" evidence="6">
    <location>
        <begin position="1"/>
        <end position="49"/>
    </location>
</feature>
<evidence type="ECO:0000256" key="4">
    <source>
        <dbReference type="ARBA" id="ARBA00023136"/>
    </source>
</evidence>
<organism evidence="7 8">
    <name type="scientific">Bacillus cereus</name>
    <dbReference type="NCBI Taxonomy" id="1396"/>
    <lineage>
        <taxon>Bacteria</taxon>
        <taxon>Bacillati</taxon>
        <taxon>Bacillota</taxon>
        <taxon>Bacilli</taxon>
        <taxon>Bacillales</taxon>
        <taxon>Bacillaceae</taxon>
        <taxon>Bacillus</taxon>
        <taxon>Bacillus cereus group</taxon>
    </lineage>
</organism>
<dbReference type="Proteomes" id="UP000308444">
    <property type="component" value="Unassembled WGS sequence"/>
</dbReference>
<keyword evidence="7" id="KW-0547">Nucleotide-binding</keyword>
<dbReference type="SUPFAM" id="SSF52540">
    <property type="entry name" value="P-loop containing nucleoside triphosphate hydrolases"/>
    <property type="match status" value="1"/>
</dbReference>
<dbReference type="PANTHER" id="PTHR43394:SF1">
    <property type="entry name" value="ATP-BINDING CASSETTE SUB-FAMILY B MEMBER 10, MITOCHONDRIAL"/>
    <property type="match status" value="1"/>
</dbReference>
<dbReference type="GO" id="GO:0015421">
    <property type="term" value="F:ABC-type oligopeptide transporter activity"/>
    <property type="evidence" value="ECO:0007669"/>
    <property type="project" value="TreeGrafter"/>
</dbReference>
<feature type="non-terminal residue" evidence="7">
    <location>
        <position position="208"/>
    </location>
</feature>
<dbReference type="GO" id="GO:0016887">
    <property type="term" value="F:ATP hydrolysis activity"/>
    <property type="evidence" value="ECO:0007669"/>
    <property type="project" value="InterPro"/>
</dbReference>
<gene>
    <name evidence="7" type="ORF">FC695_26300</name>
</gene>
<evidence type="ECO:0000259" key="6">
    <source>
        <dbReference type="PROSITE" id="PS50929"/>
    </source>
</evidence>
<dbReference type="InterPro" id="IPR027417">
    <property type="entry name" value="P-loop_NTPase"/>
</dbReference>
<keyword evidence="2 5" id="KW-0812">Transmembrane</keyword>
<keyword evidence="3 5" id="KW-1133">Transmembrane helix</keyword>
<dbReference type="InterPro" id="IPR003439">
    <property type="entry name" value="ABC_transporter-like_ATP-bd"/>
</dbReference>
<dbReference type="Pfam" id="PF00005">
    <property type="entry name" value="ABC_tran"/>
    <property type="match status" value="1"/>
</dbReference>
<evidence type="ECO:0000256" key="1">
    <source>
        <dbReference type="ARBA" id="ARBA00004651"/>
    </source>
</evidence>
<evidence type="ECO:0000256" key="5">
    <source>
        <dbReference type="SAM" id="Phobius"/>
    </source>
</evidence>
<reference evidence="7 8" key="1">
    <citation type="journal article" date="2019" name="Environ. Microbiol.">
        <title>An active ?-lactamase is a part of an orchestrated cell wall stress resistance network of Bacillus subtilis and related rhizosphere species.</title>
        <authorList>
            <person name="Bucher T."/>
            <person name="Keren-Paz A."/>
            <person name="Hausser J."/>
            <person name="Olender T."/>
            <person name="Cytryn E."/>
            <person name="Kolodkin-Gal I."/>
        </authorList>
    </citation>
    <scope>NUCLEOTIDE SEQUENCE [LARGE SCALE GENOMIC DNA]</scope>
    <source>
        <strain evidence="7 8">I32</strain>
    </source>
</reference>
<evidence type="ECO:0000256" key="2">
    <source>
        <dbReference type="ARBA" id="ARBA00022692"/>
    </source>
</evidence>
<sequence length="208" mass="22579">GMGLVIGTGSVMVLNGMTTVGVIAAFINYSRQFSRPLSQFATLMNTIQAAVAGGERVFEIMDEVPEIQNKKDAFVVQNLQGHVALENVSFGYAENKTILKEVSLKAQPGETIALVGPTGSGKTTIINLLTRFYDIQQGQIHIDGKDIKDYDINSLRSKIGVVLQDTYLFAGSIMDNIRYGRLDATDEEVITAAKAASAHSFIKHLPNQ</sequence>